<accession>A0A0E2H9I5</accession>
<dbReference type="AlphaFoldDB" id="A0A0E2H9I5"/>
<organism evidence="1 2">
    <name type="scientific">[Clostridium] clostridioforme 90A8</name>
    <dbReference type="NCBI Taxonomy" id="999408"/>
    <lineage>
        <taxon>Bacteria</taxon>
        <taxon>Bacillati</taxon>
        <taxon>Bacillota</taxon>
        <taxon>Clostridia</taxon>
        <taxon>Lachnospirales</taxon>
        <taxon>Lachnospiraceae</taxon>
        <taxon>Enterocloster</taxon>
    </lineage>
</organism>
<reference evidence="1 2" key="1">
    <citation type="submission" date="2013-01" db="EMBL/GenBank/DDBJ databases">
        <title>The Genome Sequence of Clostridium clostridioforme 90A8.</title>
        <authorList>
            <consortium name="The Broad Institute Genome Sequencing Platform"/>
            <person name="Earl A."/>
            <person name="Ward D."/>
            <person name="Feldgarden M."/>
            <person name="Gevers D."/>
            <person name="Courvalin P."/>
            <person name="Lambert T."/>
            <person name="Walker B."/>
            <person name="Young S.K."/>
            <person name="Zeng Q."/>
            <person name="Gargeya S."/>
            <person name="Fitzgerald M."/>
            <person name="Haas B."/>
            <person name="Abouelleil A."/>
            <person name="Alvarado L."/>
            <person name="Arachchi H.M."/>
            <person name="Berlin A.M."/>
            <person name="Chapman S.B."/>
            <person name="Dewar J."/>
            <person name="Goldberg J."/>
            <person name="Griggs A."/>
            <person name="Gujja S."/>
            <person name="Hansen M."/>
            <person name="Howarth C."/>
            <person name="Imamovic A."/>
            <person name="Larimer J."/>
            <person name="McCowan C."/>
            <person name="Murphy C."/>
            <person name="Neiman D."/>
            <person name="Pearson M."/>
            <person name="Priest M."/>
            <person name="Roberts A."/>
            <person name="Saif S."/>
            <person name="Shea T."/>
            <person name="Sisk P."/>
            <person name="Sykes S."/>
            <person name="Wortman J."/>
            <person name="Nusbaum C."/>
            <person name="Birren B."/>
        </authorList>
    </citation>
    <scope>NUCLEOTIDE SEQUENCE [LARGE SCALE GENOMIC DNA]</scope>
    <source>
        <strain evidence="1 2">90A8</strain>
    </source>
</reference>
<protein>
    <recommendedName>
        <fullName evidence="3">FAD/NAD(P)-binding domain-containing protein</fullName>
    </recommendedName>
</protein>
<evidence type="ECO:0000313" key="1">
    <source>
        <dbReference type="EMBL" id="ENZ13380.1"/>
    </source>
</evidence>
<gene>
    <name evidence="1" type="ORF">HMPREF1090_02885</name>
</gene>
<dbReference type="HOGENOM" id="CLU_1710052_0_0_9"/>
<proteinExistence type="predicted"/>
<evidence type="ECO:0000313" key="2">
    <source>
        <dbReference type="Proteomes" id="UP000013085"/>
    </source>
</evidence>
<dbReference type="Proteomes" id="UP000013085">
    <property type="component" value="Unassembled WGS sequence"/>
</dbReference>
<dbReference type="SUPFAM" id="SSF51905">
    <property type="entry name" value="FAD/NAD(P)-binding domain"/>
    <property type="match status" value="1"/>
</dbReference>
<dbReference type="Gene3D" id="3.50.50.60">
    <property type="entry name" value="FAD/NAD(P)-binding domain"/>
    <property type="match status" value="2"/>
</dbReference>
<sequence>MWKSVRPRLTGSDGRRRTAHIPDSDFFLECDGIVTAINQDVDHQVYRTTHVEVAKNGKLDIGRFTSETGESGVFAGGDVSPWGVNVVIHAIADGKKAAMKIDQRRIVKKALPVSSGIYVYLHCVEADGTRLSRHMDLYAAYHWYYMSGPGPLL</sequence>
<dbReference type="InterPro" id="IPR036188">
    <property type="entry name" value="FAD/NAD-bd_sf"/>
</dbReference>
<comment type="caution">
    <text evidence="1">The sequence shown here is derived from an EMBL/GenBank/DDBJ whole genome shotgun (WGS) entry which is preliminary data.</text>
</comment>
<evidence type="ECO:0008006" key="3">
    <source>
        <dbReference type="Google" id="ProtNLM"/>
    </source>
</evidence>
<dbReference type="EMBL" id="AGYR01000033">
    <property type="protein sequence ID" value="ENZ13380.1"/>
    <property type="molecule type" value="Genomic_DNA"/>
</dbReference>
<name>A0A0E2H9I5_9FIRM</name>
<dbReference type="PATRIC" id="fig|999408.3.peg.3119"/>